<accession>A0AAV9S319</accession>
<feature type="signal peptide" evidence="8">
    <location>
        <begin position="1"/>
        <end position="17"/>
    </location>
</feature>
<protein>
    <recommendedName>
        <fullName evidence="9">Cytokine receptor-like factor 2-like D1 domain-containing protein</fullName>
    </recommendedName>
</protein>
<keyword evidence="3 8" id="KW-0732">Signal</keyword>
<dbReference type="PANTHER" id="PTHR23037">
    <property type="entry name" value="CYTOKINE RECEPTOR"/>
    <property type="match status" value="1"/>
</dbReference>
<evidence type="ECO:0000313" key="11">
    <source>
        <dbReference type="Proteomes" id="UP001311232"/>
    </source>
</evidence>
<feature type="transmembrane region" description="Helical" evidence="7">
    <location>
        <begin position="217"/>
        <end position="238"/>
    </location>
</feature>
<dbReference type="Pfam" id="PF21604">
    <property type="entry name" value="CRLF2_D1"/>
    <property type="match status" value="1"/>
</dbReference>
<evidence type="ECO:0000313" key="10">
    <source>
        <dbReference type="EMBL" id="KAK5615656.1"/>
    </source>
</evidence>
<evidence type="ECO:0000256" key="6">
    <source>
        <dbReference type="ARBA" id="ARBA00023170"/>
    </source>
</evidence>
<comment type="subcellular location">
    <subcellularLocation>
        <location evidence="1">Membrane</location>
        <topology evidence="1">Single-pass membrane protein</topology>
    </subcellularLocation>
</comment>
<sequence length="346" mass="39602">MSTWLFLLLSLVGQILAKNPPDMKCLVINLENVRCTWNSQGTPDVNYNFSSRFENEKESSCAEYLTDNGTNIGCKRPYTKFLRFQPFYTTLRYGRETYLKKHDLKGKVMLNPPTNLTVKNGSDFNLWFYWNQTDKHCVEYQVRVRTNNNSWDQFSAYLGQSYCQNLPSSTARYELQVRSRIEHSCGQSEVWSDWSEPVVWGFNNTTDTNKRHEAMPVWTAVLYVAGAITLLLLVMILLHNERIKIILIPPLPKPVLNSSDVKDWFHFSKGLIKEGFNANFSERACTVREYQPVSRSDSNSSDSSVLTTTTDQTDCSIAIAVNEPEDTSAPFYTRVIASEEGQQVSA</sequence>
<dbReference type="GO" id="GO:0009897">
    <property type="term" value="C:external side of plasma membrane"/>
    <property type="evidence" value="ECO:0007669"/>
    <property type="project" value="TreeGrafter"/>
</dbReference>
<organism evidence="10 11">
    <name type="scientific">Crenichthys baileyi</name>
    <name type="common">White River springfish</name>
    <dbReference type="NCBI Taxonomy" id="28760"/>
    <lineage>
        <taxon>Eukaryota</taxon>
        <taxon>Metazoa</taxon>
        <taxon>Chordata</taxon>
        <taxon>Craniata</taxon>
        <taxon>Vertebrata</taxon>
        <taxon>Euteleostomi</taxon>
        <taxon>Actinopterygii</taxon>
        <taxon>Neopterygii</taxon>
        <taxon>Teleostei</taxon>
        <taxon>Neoteleostei</taxon>
        <taxon>Acanthomorphata</taxon>
        <taxon>Ovalentaria</taxon>
        <taxon>Atherinomorphae</taxon>
        <taxon>Cyprinodontiformes</taxon>
        <taxon>Goodeidae</taxon>
        <taxon>Crenichthys</taxon>
    </lineage>
</organism>
<dbReference type="InterPro" id="IPR036116">
    <property type="entry name" value="FN3_sf"/>
</dbReference>
<dbReference type="InterPro" id="IPR048651">
    <property type="entry name" value="CRLF2-like_D1"/>
</dbReference>
<keyword evidence="4 7" id="KW-1133">Transmembrane helix</keyword>
<keyword evidence="5 7" id="KW-0472">Membrane</keyword>
<dbReference type="AlphaFoldDB" id="A0AAV9S319"/>
<proteinExistence type="predicted"/>
<evidence type="ECO:0000256" key="5">
    <source>
        <dbReference type="ARBA" id="ARBA00023136"/>
    </source>
</evidence>
<evidence type="ECO:0000256" key="4">
    <source>
        <dbReference type="ARBA" id="ARBA00022989"/>
    </source>
</evidence>
<name>A0AAV9S319_9TELE</name>
<evidence type="ECO:0000256" key="8">
    <source>
        <dbReference type="SAM" id="SignalP"/>
    </source>
</evidence>
<evidence type="ECO:0000256" key="2">
    <source>
        <dbReference type="ARBA" id="ARBA00022692"/>
    </source>
</evidence>
<dbReference type="GO" id="GO:0004896">
    <property type="term" value="F:cytokine receptor activity"/>
    <property type="evidence" value="ECO:0007669"/>
    <property type="project" value="TreeGrafter"/>
</dbReference>
<dbReference type="EMBL" id="JAHHUM010000938">
    <property type="protein sequence ID" value="KAK5615656.1"/>
    <property type="molecule type" value="Genomic_DNA"/>
</dbReference>
<feature type="domain" description="Cytokine receptor-like factor 2-like D1" evidence="9">
    <location>
        <begin position="27"/>
        <end position="74"/>
    </location>
</feature>
<evidence type="ECO:0000256" key="7">
    <source>
        <dbReference type="SAM" id="Phobius"/>
    </source>
</evidence>
<keyword evidence="11" id="KW-1185">Reference proteome</keyword>
<dbReference type="SUPFAM" id="SSF49265">
    <property type="entry name" value="Fibronectin type III"/>
    <property type="match status" value="2"/>
</dbReference>
<dbReference type="Gene3D" id="2.60.40.10">
    <property type="entry name" value="Immunoglobulins"/>
    <property type="match status" value="2"/>
</dbReference>
<dbReference type="FunFam" id="2.60.40.10:FF:000754">
    <property type="entry name" value="Cytokine receptor common subunit gamma"/>
    <property type="match status" value="1"/>
</dbReference>
<evidence type="ECO:0000259" key="9">
    <source>
        <dbReference type="Pfam" id="PF21604"/>
    </source>
</evidence>
<feature type="chain" id="PRO_5043934027" description="Cytokine receptor-like factor 2-like D1 domain-containing protein" evidence="8">
    <location>
        <begin position="18"/>
        <end position="346"/>
    </location>
</feature>
<keyword evidence="2 7" id="KW-0812">Transmembrane</keyword>
<comment type="caution">
    <text evidence="10">The sequence shown here is derived from an EMBL/GenBank/DDBJ whole genome shotgun (WGS) entry which is preliminary data.</text>
</comment>
<keyword evidence="6" id="KW-0675">Receptor</keyword>
<dbReference type="InterPro" id="IPR013783">
    <property type="entry name" value="Ig-like_fold"/>
</dbReference>
<dbReference type="PANTHER" id="PTHR23037:SF47">
    <property type="entry name" value="INTERLEUKIN 2 RECEPTOR SUBUNIT GAMMA"/>
    <property type="match status" value="1"/>
</dbReference>
<reference evidence="10 11" key="1">
    <citation type="submission" date="2021-06" db="EMBL/GenBank/DDBJ databases">
        <authorList>
            <person name="Palmer J.M."/>
        </authorList>
    </citation>
    <scope>NUCLEOTIDE SEQUENCE [LARGE SCALE GENOMIC DNA]</scope>
    <source>
        <strain evidence="10 11">MEX-2019</strain>
        <tissue evidence="10">Muscle</tissue>
    </source>
</reference>
<evidence type="ECO:0000256" key="3">
    <source>
        <dbReference type="ARBA" id="ARBA00022729"/>
    </source>
</evidence>
<dbReference type="Proteomes" id="UP001311232">
    <property type="component" value="Unassembled WGS sequence"/>
</dbReference>
<gene>
    <name evidence="10" type="ORF">CRENBAI_023984</name>
</gene>
<evidence type="ECO:0000256" key="1">
    <source>
        <dbReference type="ARBA" id="ARBA00004167"/>
    </source>
</evidence>